<dbReference type="AlphaFoldDB" id="A0A3P7JEQ1"/>
<keyword evidence="3" id="KW-1185">Reference proteome</keyword>
<feature type="compositionally biased region" description="Acidic residues" evidence="1">
    <location>
        <begin position="89"/>
        <end position="98"/>
    </location>
</feature>
<name>A0A3P7JEQ1_STRVU</name>
<dbReference type="EMBL" id="UYYB01127257">
    <property type="protein sequence ID" value="VDM84060.1"/>
    <property type="molecule type" value="Genomic_DNA"/>
</dbReference>
<sequence>MDDFDEDDDDEHVSEPSAQGEHEGEGGAEEQEPGPSHGIEGGDRTPPRLVIDDGSEGDEVVEQEGRDEGGWLPEQGEVAMERLPRLVSDEEGEEEEDQEAIVIAEEVEVLLGELLEMVVASVDTLPSTIEEVVEYQEWRSDLDAVSIHLQHLNGKPYTGGLSRLETPYHWGDFMRRCHAQPVQV</sequence>
<dbReference type="Proteomes" id="UP000270094">
    <property type="component" value="Unassembled WGS sequence"/>
</dbReference>
<feature type="compositionally biased region" description="Acidic residues" evidence="1">
    <location>
        <begin position="1"/>
        <end position="12"/>
    </location>
</feature>
<proteinExistence type="predicted"/>
<protein>
    <submittedName>
        <fullName evidence="2">Uncharacterized protein</fullName>
    </submittedName>
</protein>
<feature type="compositionally biased region" description="Acidic residues" evidence="1">
    <location>
        <begin position="53"/>
        <end position="62"/>
    </location>
</feature>
<feature type="compositionally biased region" description="Basic and acidic residues" evidence="1">
    <location>
        <begin position="79"/>
        <end position="88"/>
    </location>
</feature>
<gene>
    <name evidence="2" type="ORF">SVUK_LOCUS19058</name>
</gene>
<organism evidence="2 3">
    <name type="scientific">Strongylus vulgaris</name>
    <name type="common">Blood worm</name>
    <dbReference type="NCBI Taxonomy" id="40348"/>
    <lineage>
        <taxon>Eukaryota</taxon>
        <taxon>Metazoa</taxon>
        <taxon>Ecdysozoa</taxon>
        <taxon>Nematoda</taxon>
        <taxon>Chromadorea</taxon>
        <taxon>Rhabditida</taxon>
        <taxon>Rhabditina</taxon>
        <taxon>Rhabditomorpha</taxon>
        <taxon>Strongyloidea</taxon>
        <taxon>Strongylidae</taxon>
        <taxon>Strongylus</taxon>
    </lineage>
</organism>
<accession>A0A3P7JEQ1</accession>
<evidence type="ECO:0000313" key="2">
    <source>
        <dbReference type="EMBL" id="VDM84060.1"/>
    </source>
</evidence>
<evidence type="ECO:0000256" key="1">
    <source>
        <dbReference type="SAM" id="MobiDB-lite"/>
    </source>
</evidence>
<evidence type="ECO:0000313" key="3">
    <source>
        <dbReference type="Proteomes" id="UP000270094"/>
    </source>
</evidence>
<feature type="region of interest" description="Disordered" evidence="1">
    <location>
        <begin position="1"/>
        <end position="98"/>
    </location>
</feature>
<reference evidence="2 3" key="1">
    <citation type="submission" date="2018-11" db="EMBL/GenBank/DDBJ databases">
        <authorList>
            <consortium name="Pathogen Informatics"/>
        </authorList>
    </citation>
    <scope>NUCLEOTIDE SEQUENCE [LARGE SCALE GENOMIC DNA]</scope>
</reference>